<feature type="domain" description="DUF7770" evidence="1">
    <location>
        <begin position="21"/>
        <end position="173"/>
    </location>
</feature>
<organism evidence="2 3">
    <name type="scientific">Aspergillus cavernicola</name>
    <dbReference type="NCBI Taxonomy" id="176166"/>
    <lineage>
        <taxon>Eukaryota</taxon>
        <taxon>Fungi</taxon>
        <taxon>Dikarya</taxon>
        <taxon>Ascomycota</taxon>
        <taxon>Pezizomycotina</taxon>
        <taxon>Eurotiomycetes</taxon>
        <taxon>Eurotiomycetidae</taxon>
        <taxon>Eurotiales</taxon>
        <taxon>Aspergillaceae</taxon>
        <taxon>Aspergillus</taxon>
        <taxon>Aspergillus subgen. Nidulantes</taxon>
    </lineage>
</organism>
<dbReference type="Pfam" id="PF24968">
    <property type="entry name" value="DUF7770"/>
    <property type="match status" value="1"/>
</dbReference>
<sequence>MPPPTTRPVTEADKCQILTGIRVVVHNMGYRLPSDTRSLNHASIFLVITSTQSIRLNMVRMRIEDATGTVQITHCEYINPFSAIQNFTLRVSENITVDQCLKTLFYNWRDHYRLVESGAGCRFWVATMIEDFEQAGYIESSSGYNAASLKEFLQYNYSVGSAPTYDPMVPGSFDI</sequence>
<keyword evidence="3" id="KW-1185">Reference proteome</keyword>
<evidence type="ECO:0000313" key="3">
    <source>
        <dbReference type="Proteomes" id="UP001610335"/>
    </source>
</evidence>
<dbReference type="Proteomes" id="UP001610335">
    <property type="component" value="Unassembled WGS sequence"/>
</dbReference>
<protein>
    <recommendedName>
        <fullName evidence="1">DUF7770 domain-containing protein</fullName>
    </recommendedName>
</protein>
<reference evidence="2 3" key="1">
    <citation type="submission" date="2024-07" db="EMBL/GenBank/DDBJ databases">
        <title>Section-level genome sequencing and comparative genomics of Aspergillus sections Usti and Cavernicolus.</title>
        <authorList>
            <consortium name="Lawrence Berkeley National Laboratory"/>
            <person name="Nybo J.L."/>
            <person name="Vesth T.C."/>
            <person name="Theobald S."/>
            <person name="Frisvad J.C."/>
            <person name="Larsen T.O."/>
            <person name="Kjaerboelling I."/>
            <person name="Rothschild-Mancinelli K."/>
            <person name="Lyhne E.K."/>
            <person name="Kogle M.E."/>
            <person name="Barry K."/>
            <person name="Clum A."/>
            <person name="Na H."/>
            <person name="Ledsgaard L."/>
            <person name="Lin J."/>
            <person name="Lipzen A."/>
            <person name="Kuo A."/>
            <person name="Riley R."/>
            <person name="Mondo S."/>
            <person name="LaButti K."/>
            <person name="Haridas S."/>
            <person name="Pangalinan J."/>
            <person name="Salamov A.A."/>
            <person name="Simmons B.A."/>
            <person name="Magnuson J.K."/>
            <person name="Chen J."/>
            <person name="Drula E."/>
            <person name="Henrissat B."/>
            <person name="Wiebenga A."/>
            <person name="Lubbers R.J."/>
            <person name="Gomes A.C."/>
            <person name="Makela M.R."/>
            <person name="Stajich J."/>
            <person name="Grigoriev I.V."/>
            <person name="Mortensen U.H."/>
            <person name="De vries R.P."/>
            <person name="Baker S.E."/>
            <person name="Andersen M.R."/>
        </authorList>
    </citation>
    <scope>NUCLEOTIDE SEQUENCE [LARGE SCALE GENOMIC DNA]</scope>
    <source>
        <strain evidence="2 3">CBS 600.67</strain>
    </source>
</reference>
<accession>A0ABR4I652</accession>
<gene>
    <name evidence="2" type="ORF">BDW59DRAFT_163564</name>
</gene>
<dbReference type="InterPro" id="IPR056672">
    <property type="entry name" value="DUF7770"/>
</dbReference>
<evidence type="ECO:0000313" key="2">
    <source>
        <dbReference type="EMBL" id="KAL2823223.1"/>
    </source>
</evidence>
<dbReference type="EMBL" id="JBFXLS010000055">
    <property type="protein sequence ID" value="KAL2823223.1"/>
    <property type="molecule type" value="Genomic_DNA"/>
</dbReference>
<proteinExistence type="predicted"/>
<comment type="caution">
    <text evidence="2">The sequence shown here is derived from an EMBL/GenBank/DDBJ whole genome shotgun (WGS) entry which is preliminary data.</text>
</comment>
<name>A0ABR4I652_9EURO</name>
<evidence type="ECO:0000259" key="1">
    <source>
        <dbReference type="Pfam" id="PF24968"/>
    </source>
</evidence>